<sequence length="1178" mass="130696">MNASVPAQVNIYSAAVAALDIGVVIYEPVEDAKDFRILAMNPAALVLSKVVESEVVGTLLSQSFPGAKEMGFVGALRRVHSSGSKESLPPLKYSEPSGEEPKSREGWFQNDIYPLSNGLLMAVYSDITEDVKTRAEIETQHELLELALPDGIFHWQMPGGHNPVRQTVYFSNACREQLGYSSSELPNDLTAWEALLRPEKRAHITHIMEQFADSDETLWDVEMELRHKLGHYVWIRSRGKLVRDKQTGQALRCYGIHMNVDEDKRRRDIVASQRSAVDALFAALPDLFFLVDTEGRILNYQAPENSALFTAPENFMGKVMSDVLPDEAGHKITQCLQKALRTGALAATEYVLPINGSTDYFDCRIAPAPDGRAAIIVRDVSAEKRAVYDLNERMKELQGLFEIHRRSQTDTEINSYAQHVCEQVVASMQAPEQVRASLYLDGATWHAGKESLDGPSIEIPLETGSKHSGSIEAIFSETVPPLQEELDFLKGAAASVSLWLSNRQALDDALLLERALGSTDSEVALLNEEFRYQVVNPAYALRHGLTPSELTGLTVAQVLGDSYAENQLGEKLKEAQNGARVQFQQWRESPKGARRIDVTYAPYSDERVQRGVAVSIHDVTSLHEAEEQLRRVAEVFTSSAQAVMMTEVDGTIIDVNDAFSEITGFAHDQAVGQTPAILSSERHNPYFFREMFRIVEKKGRWQGEVWNRRANGEVFPCLLTVSPVHDKKERLRGYVGSFNDITNIKENEHYLELLARQDPLTALPNRSHLRQTLDSRLARAAPRGDPITIMFIDLDQFKDINDSLGHSAGDELLKVCSKRLVGALRDDDVIARIGGDEFVALLFDVDSYQNVSVIASKLIKVLEQPILIGGESVQVSASVGICRFPEDGSDTETLLRNADTAMYAAKKAGRATWKCYSHKMTDDATRYLLLSSALREAVKNRDLQVVFQPKYDVESLDLVGFEALSRWHSPDFGTVSPDEFITMAENSALIVDLDYAVLETVCAQVHSWQQASIAVPKIAVNVSGRTLQQAGFFQQVQSILQRNHVDGHNLELELTETALLPQPEKQVSILDQVRALGLTISIDDFGTGYSSLSYLQRLPVSTLKIDASFVREISINDDADAIAEAIIAMARALGMGIVAEGVENELQARFLRERGPMSVQGFLYSKAVNAHTATEMLS</sequence>
<evidence type="ECO:0000313" key="6">
    <source>
        <dbReference type="EMBL" id="WOJ95624.1"/>
    </source>
</evidence>
<dbReference type="Gene3D" id="3.30.70.270">
    <property type="match status" value="1"/>
</dbReference>
<feature type="region of interest" description="Disordered" evidence="1">
    <location>
        <begin position="82"/>
        <end position="105"/>
    </location>
</feature>
<dbReference type="CDD" id="cd01948">
    <property type="entry name" value="EAL"/>
    <property type="match status" value="1"/>
</dbReference>
<dbReference type="NCBIfam" id="TIGR00254">
    <property type="entry name" value="GGDEF"/>
    <property type="match status" value="1"/>
</dbReference>
<dbReference type="InterPro" id="IPR029787">
    <property type="entry name" value="Nucleotide_cyclase"/>
</dbReference>
<name>A0ABZ0IA09_9GAMM</name>
<feature type="domain" description="PAS" evidence="2">
    <location>
        <begin position="136"/>
        <end position="215"/>
    </location>
</feature>
<dbReference type="SMART" id="SM00091">
    <property type="entry name" value="PAS"/>
    <property type="match status" value="5"/>
</dbReference>
<accession>A0ABZ0IA09</accession>
<evidence type="ECO:0000259" key="2">
    <source>
        <dbReference type="PROSITE" id="PS50112"/>
    </source>
</evidence>
<dbReference type="InterPro" id="IPR052155">
    <property type="entry name" value="Biofilm_reg_signaling"/>
</dbReference>
<dbReference type="InterPro" id="IPR000014">
    <property type="entry name" value="PAS"/>
</dbReference>
<proteinExistence type="predicted"/>
<dbReference type="Pfam" id="PF08447">
    <property type="entry name" value="PAS_3"/>
    <property type="match status" value="1"/>
</dbReference>
<evidence type="ECO:0000259" key="5">
    <source>
        <dbReference type="PROSITE" id="PS50887"/>
    </source>
</evidence>
<dbReference type="PANTHER" id="PTHR44757:SF2">
    <property type="entry name" value="BIOFILM ARCHITECTURE MAINTENANCE PROTEIN MBAA"/>
    <property type="match status" value="1"/>
</dbReference>
<dbReference type="InterPro" id="IPR035919">
    <property type="entry name" value="EAL_sf"/>
</dbReference>
<dbReference type="InterPro" id="IPR013656">
    <property type="entry name" value="PAS_4"/>
</dbReference>
<dbReference type="NCBIfam" id="TIGR00229">
    <property type="entry name" value="sensory_box"/>
    <property type="match status" value="2"/>
</dbReference>
<dbReference type="Pfam" id="PF08448">
    <property type="entry name" value="PAS_4"/>
    <property type="match status" value="2"/>
</dbReference>
<feature type="domain" description="PAC" evidence="3">
    <location>
        <begin position="701"/>
        <end position="753"/>
    </location>
</feature>
<dbReference type="InterPro" id="IPR035965">
    <property type="entry name" value="PAS-like_dom_sf"/>
</dbReference>
<dbReference type="InterPro" id="IPR000160">
    <property type="entry name" value="GGDEF_dom"/>
</dbReference>
<dbReference type="InterPro" id="IPR013655">
    <property type="entry name" value="PAS_fold_3"/>
</dbReference>
<organism evidence="6 7">
    <name type="scientific">Congregibacter brevis</name>
    <dbReference type="NCBI Taxonomy" id="3081201"/>
    <lineage>
        <taxon>Bacteria</taxon>
        <taxon>Pseudomonadati</taxon>
        <taxon>Pseudomonadota</taxon>
        <taxon>Gammaproteobacteria</taxon>
        <taxon>Cellvibrionales</taxon>
        <taxon>Halieaceae</taxon>
        <taxon>Congregibacter</taxon>
    </lineage>
</organism>
<feature type="domain" description="PAS" evidence="2">
    <location>
        <begin position="625"/>
        <end position="674"/>
    </location>
</feature>
<dbReference type="SUPFAM" id="SSF141868">
    <property type="entry name" value="EAL domain-like"/>
    <property type="match status" value="1"/>
</dbReference>
<dbReference type="InterPro" id="IPR000700">
    <property type="entry name" value="PAS-assoc_C"/>
</dbReference>
<evidence type="ECO:0000256" key="1">
    <source>
        <dbReference type="SAM" id="MobiDB-lite"/>
    </source>
</evidence>
<dbReference type="Gene3D" id="3.20.20.450">
    <property type="entry name" value="EAL domain"/>
    <property type="match status" value="1"/>
</dbReference>
<dbReference type="SMART" id="SM00052">
    <property type="entry name" value="EAL"/>
    <property type="match status" value="1"/>
</dbReference>
<dbReference type="Pfam" id="PF13426">
    <property type="entry name" value="PAS_9"/>
    <property type="match status" value="1"/>
</dbReference>
<dbReference type="Gene3D" id="3.30.450.20">
    <property type="entry name" value="PAS domain"/>
    <property type="match status" value="5"/>
</dbReference>
<dbReference type="SUPFAM" id="SSF55785">
    <property type="entry name" value="PYP-like sensor domain (PAS domain)"/>
    <property type="match status" value="4"/>
</dbReference>
<dbReference type="PROSITE" id="PS50112">
    <property type="entry name" value="PAS"/>
    <property type="match status" value="3"/>
</dbReference>
<dbReference type="Proteomes" id="UP001626549">
    <property type="component" value="Chromosome"/>
</dbReference>
<dbReference type="InterPro" id="IPR043128">
    <property type="entry name" value="Rev_trsase/Diguanyl_cyclase"/>
</dbReference>
<dbReference type="SMART" id="SM00086">
    <property type="entry name" value="PAC"/>
    <property type="match status" value="2"/>
</dbReference>
<dbReference type="PROSITE" id="PS50887">
    <property type="entry name" value="GGDEF"/>
    <property type="match status" value="1"/>
</dbReference>
<dbReference type="SUPFAM" id="SSF55073">
    <property type="entry name" value="Nucleotide cyclase"/>
    <property type="match status" value="1"/>
</dbReference>
<dbReference type="SMART" id="SM00267">
    <property type="entry name" value="GGDEF"/>
    <property type="match status" value="1"/>
</dbReference>
<dbReference type="CDD" id="cd01949">
    <property type="entry name" value="GGDEF"/>
    <property type="match status" value="1"/>
</dbReference>
<dbReference type="InterPro" id="IPR001610">
    <property type="entry name" value="PAC"/>
</dbReference>
<feature type="domain" description="PAS" evidence="2">
    <location>
        <begin position="273"/>
        <end position="343"/>
    </location>
</feature>
<dbReference type="PROSITE" id="PS50883">
    <property type="entry name" value="EAL"/>
    <property type="match status" value="1"/>
</dbReference>
<reference evidence="6 7" key="1">
    <citation type="submission" date="2023-10" db="EMBL/GenBank/DDBJ databases">
        <title>Two novel species belonging to the OM43/NOR5 clade.</title>
        <authorList>
            <person name="Park M."/>
        </authorList>
    </citation>
    <scope>NUCLEOTIDE SEQUENCE [LARGE SCALE GENOMIC DNA]</scope>
    <source>
        <strain evidence="6 7">IMCC45268</strain>
    </source>
</reference>
<keyword evidence="7" id="KW-1185">Reference proteome</keyword>
<dbReference type="PANTHER" id="PTHR44757">
    <property type="entry name" value="DIGUANYLATE CYCLASE DGCP"/>
    <property type="match status" value="1"/>
</dbReference>
<feature type="domain" description="EAL" evidence="4">
    <location>
        <begin position="927"/>
        <end position="1178"/>
    </location>
</feature>
<feature type="domain" description="GGDEF" evidence="5">
    <location>
        <begin position="785"/>
        <end position="918"/>
    </location>
</feature>
<evidence type="ECO:0000313" key="7">
    <source>
        <dbReference type="Proteomes" id="UP001626549"/>
    </source>
</evidence>
<protein>
    <submittedName>
        <fullName evidence="6">EAL domain-containing protein</fullName>
    </submittedName>
</protein>
<dbReference type="Pfam" id="PF00990">
    <property type="entry name" value="GGDEF"/>
    <property type="match status" value="1"/>
</dbReference>
<dbReference type="PROSITE" id="PS50113">
    <property type="entry name" value="PAC"/>
    <property type="match status" value="1"/>
</dbReference>
<dbReference type="CDD" id="cd00130">
    <property type="entry name" value="PAS"/>
    <property type="match status" value="3"/>
</dbReference>
<dbReference type="Pfam" id="PF00563">
    <property type="entry name" value="EAL"/>
    <property type="match status" value="1"/>
</dbReference>
<dbReference type="RefSeq" id="WP_407326329.1">
    <property type="nucleotide sequence ID" value="NZ_CP136865.1"/>
</dbReference>
<dbReference type="InterPro" id="IPR001633">
    <property type="entry name" value="EAL_dom"/>
</dbReference>
<dbReference type="EMBL" id="CP136865">
    <property type="protein sequence ID" value="WOJ95624.1"/>
    <property type="molecule type" value="Genomic_DNA"/>
</dbReference>
<gene>
    <name evidence="6" type="ORF">R0137_10200</name>
</gene>
<evidence type="ECO:0000259" key="4">
    <source>
        <dbReference type="PROSITE" id="PS50883"/>
    </source>
</evidence>
<evidence type="ECO:0000259" key="3">
    <source>
        <dbReference type="PROSITE" id="PS50113"/>
    </source>
</evidence>